<gene>
    <name evidence="11" type="primary">trxB</name>
    <name evidence="11" type="ORF">E2R48_08535</name>
</gene>
<keyword evidence="6" id="KW-1015">Disulfide bond</keyword>
<dbReference type="InterPro" id="IPR008255">
    <property type="entry name" value="Pyr_nucl-diS_OxRdtase_2_AS"/>
</dbReference>
<dbReference type="PANTHER" id="PTHR48105">
    <property type="entry name" value="THIOREDOXIN REDUCTASE 1-RELATED-RELATED"/>
    <property type="match status" value="1"/>
</dbReference>
<comment type="catalytic activity">
    <reaction evidence="8">
        <text>[thioredoxin]-dithiol + NADP(+) = [thioredoxin]-disulfide + NADPH + H(+)</text>
        <dbReference type="Rhea" id="RHEA:20345"/>
        <dbReference type="Rhea" id="RHEA-COMP:10698"/>
        <dbReference type="Rhea" id="RHEA-COMP:10700"/>
        <dbReference type="ChEBI" id="CHEBI:15378"/>
        <dbReference type="ChEBI" id="CHEBI:29950"/>
        <dbReference type="ChEBI" id="CHEBI:50058"/>
        <dbReference type="ChEBI" id="CHEBI:57783"/>
        <dbReference type="ChEBI" id="CHEBI:58349"/>
        <dbReference type="EC" id="1.8.1.9"/>
    </reaction>
</comment>
<evidence type="ECO:0000256" key="8">
    <source>
        <dbReference type="RuleBase" id="RU003880"/>
    </source>
</evidence>
<keyword evidence="7 8" id="KW-0676">Redox-active center</keyword>
<dbReference type="NCBIfam" id="TIGR01292">
    <property type="entry name" value="TRX_reduct"/>
    <property type="match status" value="1"/>
</dbReference>
<dbReference type="GO" id="GO:0032991">
    <property type="term" value="C:protein-containing complex"/>
    <property type="evidence" value="ECO:0007669"/>
    <property type="project" value="UniProtKB-ARBA"/>
</dbReference>
<dbReference type="InterPro" id="IPR050097">
    <property type="entry name" value="Ferredoxin-NADP_redctase_2"/>
</dbReference>
<dbReference type="PRINTS" id="PR00368">
    <property type="entry name" value="FADPNR"/>
</dbReference>
<keyword evidence="4 8" id="KW-0274">FAD</keyword>
<dbReference type="PRINTS" id="PR00469">
    <property type="entry name" value="PNDRDTASEII"/>
</dbReference>
<dbReference type="RefSeq" id="WP_132995403.1">
    <property type="nucleotide sequence ID" value="NZ_CP042983.1"/>
</dbReference>
<evidence type="ECO:0000256" key="5">
    <source>
        <dbReference type="ARBA" id="ARBA00023002"/>
    </source>
</evidence>
<protein>
    <recommendedName>
        <fullName evidence="8">Thioredoxin reductase</fullName>
        <ecNumber evidence="8">1.8.1.9</ecNumber>
    </recommendedName>
</protein>
<dbReference type="PROSITE" id="PS00573">
    <property type="entry name" value="PYRIDINE_REDOX_2"/>
    <property type="match status" value="1"/>
</dbReference>
<comment type="caution">
    <text evidence="11">The sequence shown here is derived from an EMBL/GenBank/DDBJ whole genome shotgun (WGS) entry which is preliminary data.</text>
</comment>
<evidence type="ECO:0000256" key="9">
    <source>
        <dbReference type="RuleBase" id="RU003881"/>
    </source>
</evidence>
<dbReference type="Gene3D" id="3.50.50.60">
    <property type="entry name" value="FAD/NAD(P)-binding domain"/>
    <property type="match status" value="2"/>
</dbReference>
<name>A0AAX2S0D7_HISSO</name>
<evidence type="ECO:0000313" key="11">
    <source>
        <dbReference type="EMBL" id="TEW28699.1"/>
    </source>
</evidence>
<dbReference type="GO" id="GO:0005829">
    <property type="term" value="C:cytosol"/>
    <property type="evidence" value="ECO:0007669"/>
    <property type="project" value="UniProtKB-ARBA"/>
</dbReference>
<evidence type="ECO:0000256" key="6">
    <source>
        <dbReference type="ARBA" id="ARBA00023157"/>
    </source>
</evidence>
<evidence type="ECO:0000256" key="4">
    <source>
        <dbReference type="ARBA" id="ARBA00022827"/>
    </source>
</evidence>
<feature type="domain" description="FAD/NAD(P)-binding" evidence="10">
    <location>
        <begin position="8"/>
        <end position="301"/>
    </location>
</feature>
<dbReference type="Pfam" id="PF07992">
    <property type="entry name" value="Pyr_redox_2"/>
    <property type="match status" value="1"/>
</dbReference>
<dbReference type="InterPro" id="IPR036188">
    <property type="entry name" value="FAD/NAD-bd_sf"/>
</dbReference>
<dbReference type="GO" id="GO:0004791">
    <property type="term" value="F:thioredoxin-disulfide reductase (NADPH) activity"/>
    <property type="evidence" value="ECO:0007669"/>
    <property type="project" value="UniProtKB-UniRule"/>
</dbReference>
<keyword evidence="5 8" id="KW-0560">Oxidoreductase</keyword>
<evidence type="ECO:0000256" key="1">
    <source>
        <dbReference type="ARBA" id="ARBA00009333"/>
    </source>
</evidence>
<evidence type="ECO:0000256" key="7">
    <source>
        <dbReference type="ARBA" id="ARBA00023284"/>
    </source>
</evidence>
<keyword evidence="3 8" id="KW-0285">Flavoprotein</keyword>
<accession>A0AAX2S0D7</accession>
<reference evidence="11 12" key="1">
    <citation type="submission" date="2019-03" db="EMBL/GenBank/DDBJ databases">
        <title>Horizontal Gene Transfer Machinery in Histophilus somni.</title>
        <authorList>
            <person name="Mostafa Nazari M."/>
            <person name="Liljebjelke K."/>
        </authorList>
    </citation>
    <scope>NUCLEOTIDE SEQUENCE [LARGE SCALE GENOMIC DNA]</scope>
    <source>
        <strain evidence="11 12">UOC-EPH-KLM-04</strain>
    </source>
</reference>
<dbReference type="AlphaFoldDB" id="A0AAX2S0D7"/>
<evidence type="ECO:0000259" key="10">
    <source>
        <dbReference type="Pfam" id="PF07992"/>
    </source>
</evidence>
<dbReference type="EMBL" id="SNRV01000026">
    <property type="protein sequence ID" value="TEW28699.1"/>
    <property type="molecule type" value="Genomic_DNA"/>
</dbReference>
<comment type="subunit">
    <text evidence="2 8">Homodimer.</text>
</comment>
<dbReference type="EC" id="1.8.1.9" evidence="8"/>
<dbReference type="InterPro" id="IPR005982">
    <property type="entry name" value="Thioredox_Rdtase"/>
</dbReference>
<comment type="similarity">
    <text evidence="1 8">Belongs to the class-II pyridine nucleotide-disulfide oxidoreductase family.</text>
</comment>
<dbReference type="Proteomes" id="UP000297565">
    <property type="component" value="Unassembled WGS sequence"/>
</dbReference>
<evidence type="ECO:0000256" key="2">
    <source>
        <dbReference type="ARBA" id="ARBA00011738"/>
    </source>
</evidence>
<keyword evidence="9" id="KW-0521">NADP</keyword>
<dbReference type="GO" id="GO:0019430">
    <property type="term" value="P:removal of superoxide radicals"/>
    <property type="evidence" value="ECO:0007669"/>
    <property type="project" value="UniProtKB-UniRule"/>
</dbReference>
<proteinExistence type="inferred from homology"/>
<dbReference type="SUPFAM" id="SSF51905">
    <property type="entry name" value="FAD/NAD(P)-binding domain"/>
    <property type="match status" value="1"/>
</dbReference>
<dbReference type="GO" id="GO:0050660">
    <property type="term" value="F:flavin adenine dinucleotide binding"/>
    <property type="evidence" value="ECO:0007669"/>
    <property type="project" value="UniProtKB-ARBA"/>
</dbReference>
<dbReference type="InterPro" id="IPR023753">
    <property type="entry name" value="FAD/NAD-binding_dom"/>
</dbReference>
<evidence type="ECO:0000313" key="12">
    <source>
        <dbReference type="Proteomes" id="UP000297565"/>
    </source>
</evidence>
<comment type="cofactor">
    <cofactor evidence="9">
        <name>FAD</name>
        <dbReference type="ChEBI" id="CHEBI:57692"/>
    </cofactor>
    <text evidence="9">Binds 1 FAD per subunit.</text>
</comment>
<dbReference type="FunFam" id="3.50.50.60:FF:000007">
    <property type="entry name" value="Alkyl hydroperoxide reductase, F subunit"/>
    <property type="match status" value="1"/>
</dbReference>
<organism evidence="11 12">
    <name type="scientific">Histophilus somni</name>
    <name type="common">Haemophilus somnus</name>
    <dbReference type="NCBI Taxonomy" id="731"/>
    <lineage>
        <taxon>Bacteria</taxon>
        <taxon>Pseudomonadati</taxon>
        <taxon>Pseudomonadota</taxon>
        <taxon>Gammaproteobacteria</taxon>
        <taxon>Pasteurellales</taxon>
        <taxon>Pasteurellaceae</taxon>
        <taxon>Histophilus</taxon>
    </lineage>
</organism>
<evidence type="ECO:0000256" key="3">
    <source>
        <dbReference type="ARBA" id="ARBA00022630"/>
    </source>
</evidence>
<sequence length="317" mass="34297">MSDFKHSQLLILGSGPAGYTAAIYAARANLKPVLVTGLQQGGQLTTTTEIENWPGDFGDTTGPELMQRMLQHAEKFDTEIVFDHINNVDLSERPFKLFGDAGAYSCDALIIATGASARYLGLPSEETYKGRGVSACATCDGFFYRNKPVAVVGGGNTAVEEALYLANIASEVHLIHRRETFRAEKILIDRLNKKVEEGKIILHTNRTLAEVLGDNMGVTGIRLKHTQTENVEDLKLEGVFIAIGHAPNTELFTNQLELNNGYIVVKSGLDGNATATSVQGVFAAGDVMDHNYRQAITSAGTGCMAALDAERFLDTQK</sequence>